<dbReference type="AlphaFoldDB" id="A0A139AEW8"/>
<organism evidence="2 3">
    <name type="scientific">Gonapodya prolifera (strain JEL478)</name>
    <name type="common">Monoblepharis prolifera</name>
    <dbReference type="NCBI Taxonomy" id="1344416"/>
    <lineage>
        <taxon>Eukaryota</taxon>
        <taxon>Fungi</taxon>
        <taxon>Fungi incertae sedis</taxon>
        <taxon>Chytridiomycota</taxon>
        <taxon>Chytridiomycota incertae sedis</taxon>
        <taxon>Monoblepharidomycetes</taxon>
        <taxon>Monoblepharidales</taxon>
        <taxon>Gonapodyaceae</taxon>
        <taxon>Gonapodya</taxon>
    </lineage>
</organism>
<dbReference type="Proteomes" id="UP000070544">
    <property type="component" value="Unassembled WGS sequence"/>
</dbReference>
<evidence type="ECO:0000256" key="1">
    <source>
        <dbReference type="SAM" id="MobiDB-lite"/>
    </source>
</evidence>
<sequence>MPEMRTVRLEFENVVKIFFFRAGDEPETHDALLAVITAKIPAIVLSLATRVLRLCYIERETYQRVALDDDDDVLAMLSDNPVGERIHIQAYFEDVTPSNRHLLLAAPRLENLLHPYRAGRRAASVAPTLASAAGPSVSYPGVSYPGSGISYSVNGSVPPGASPAAAPDVLSLPSTLDSLAFSSPRMNTIDVSPLVHAQYLAQNCGRRSASVSRQGQGQSFHSAGSAATFQSGHSEAQALPHPHNRSQTNPVQQQQPRPGDMNYFRAPQRVETDFSLASIPSAAAPAQEPTPAPSTHETSNGGGGGGGGLRDFQTDAPIPTDREWSLLLDVKRSGHWHDISLDITGDQLLRVVEVWRGIKAAEGQKEAFSAEVLGCLAEINPGAWSALSVFSPFHFRRLLLLTMSPVPIFTTCGTHTRRHRLLLPQLGPHPRLCRDGLIHAPSLCHVTVEGGAQRRGRGAGVAWSEAWAVLEGRGGGDEVDYCGCPARPLIPPRMDPQRPQRPPSLALPALRNGRGHVPWSGL</sequence>
<evidence type="ECO:0000313" key="3">
    <source>
        <dbReference type="Proteomes" id="UP000070544"/>
    </source>
</evidence>
<dbReference type="OrthoDB" id="2182103at2759"/>
<feature type="compositionally biased region" description="Polar residues" evidence="1">
    <location>
        <begin position="210"/>
        <end position="234"/>
    </location>
</feature>
<feature type="compositionally biased region" description="Polar residues" evidence="1">
    <location>
        <begin position="245"/>
        <end position="256"/>
    </location>
</feature>
<protein>
    <submittedName>
        <fullName evidence="2">Uncharacterized protein</fullName>
    </submittedName>
</protein>
<keyword evidence="3" id="KW-1185">Reference proteome</keyword>
<feature type="compositionally biased region" description="Pro residues" evidence="1">
    <location>
        <begin position="490"/>
        <end position="502"/>
    </location>
</feature>
<feature type="region of interest" description="Disordered" evidence="1">
    <location>
        <begin position="490"/>
        <end position="522"/>
    </location>
</feature>
<gene>
    <name evidence="2" type="ORF">M427DRAFT_323893</name>
</gene>
<proteinExistence type="predicted"/>
<reference evidence="2 3" key="1">
    <citation type="journal article" date="2015" name="Genome Biol. Evol.">
        <title>Phylogenomic analyses indicate that early fungi evolved digesting cell walls of algal ancestors of land plants.</title>
        <authorList>
            <person name="Chang Y."/>
            <person name="Wang S."/>
            <person name="Sekimoto S."/>
            <person name="Aerts A.L."/>
            <person name="Choi C."/>
            <person name="Clum A."/>
            <person name="LaButti K.M."/>
            <person name="Lindquist E.A."/>
            <person name="Yee Ngan C."/>
            <person name="Ohm R.A."/>
            <person name="Salamov A.A."/>
            <person name="Grigoriev I.V."/>
            <person name="Spatafora J.W."/>
            <person name="Berbee M.L."/>
        </authorList>
    </citation>
    <scope>NUCLEOTIDE SEQUENCE [LARGE SCALE GENOMIC DNA]</scope>
    <source>
        <strain evidence="2 3">JEL478</strain>
    </source>
</reference>
<feature type="region of interest" description="Disordered" evidence="1">
    <location>
        <begin position="283"/>
        <end position="315"/>
    </location>
</feature>
<accession>A0A139AEW8</accession>
<feature type="region of interest" description="Disordered" evidence="1">
    <location>
        <begin position="210"/>
        <end position="263"/>
    </location>
</feature>
<dbReference type="EMBL" id="KQ965762">
    <property type="protein sequence ID" value="KXS15351.1"/>
    <property type="molecule type" value="Genomic_DNA"/>
</dbReference>
<name>A0A139AEW8_GONPJ</name>
<feature type="compositionally biased region" description="Gly residues" evidence="1">
    <location>
        <begin position="300"/>
        <end position="309"/>
    </location>
</feature>
<evidence type="ECO:0000313" key="2">
    <source>
        <dbReference type="EMBL" id="KXS15351.1"/>
    </source>
</evidence>
<feature type="compositionally biased region" description="Low complexity" evidence="1">
    <location>
        <begin position="283"/>
        <end position="295"/>
    </location>
</feature>